<dbReference type="SUPFAM" id="SSF90123">
    <property type="entry name" value="ABC transporter transmembrane region"/>
    <property type="match status" value="1"/>
</dbReference>
<dbReference type="Proteomes" id="UP000030661">
    <property type="component" value="Unassembled WGS sequence"/>
</dbReference>
<evidence type="ECO:0000256" key="6">
    <source>
        <dbReference type="ARBA" id="ARBA00022801"/>
    </source>
</evidence>
<dbReference type="PROSITE" id="PS50929">
    <property type="entry name" value="ABC_TM1F"/>
    <property type="match status" value="1"/>
</dbReference>
<dbReference type="InterPro" id="IPR005074">
    <property type="entry name" value="Peptidase_C39"/>
</dbReference>
<dbReference type="AlphaFoldDB" id="A0A081C7J1"/>
<dbReference type="InterPro" id="IPR003593">
    <property type="entry name" value="AAA+_ATPase"/>
</dbReference>
<dbReference type="PANTHER" id="PTHR43394:SF1">
    <property type="entry name" value="ATP-BINDING CASSETTE SUB-FAMILY B MEMBER 10, MITOCHONDRIAL"/>
    <property type="match status" value="1"/>
</dbReference>
<feature type="transmembrane region" description="Helical" evidence="10">
    <location>
        <begin position="310"/>
        <end position="329"/>
    </location>
</feature>
<evidence type="ECO:0000256" key="10">
    <source>
        <dbReference type="SAM" id="Phobius"/>
    </source>
</evidence>
<keyword evidence="9 10" id="KW-0472">Membrane</keyword>
<evidence type="ECO:0000256" key="4">
    <source>
        <dbReference type="ARBA" id="ARBA00022692"/>
    </source>
</evidence>
<keyword evidence="2" id="KW-0813">Transport</keyword>
<dbReference type="Pfam" id="PF00005">
    <property type="entry name" value="ABC_tran"/>
    <property type="match status" value="1"/>
</dbReference>
<dbReference type="InterPro" id="IPR017871">
    <property type="entry name" value="ABC_transporter-like_CS"/>
</dbReference>
<dbReference type="PROSITE" id="PS50893">
    <property type="entry name" value="ABC_TRANSPORTER_2"/>
    <property type="match status" value="1"/>
</dbReference>
<feature type="transmembrane region" description="Helical" evidence="10">
    <location>
        <begin position="281"/>
        <end position="304"/>
    </location>
</feature>
<dbReference type="GO" id="GO:0008233">
    <property type="term" value="F:peptidase activity"/>
    <property type="evidence" value="ECO:0007669"/>
    <property type="project" value="InterPro"/>
</dbReference>
<dbReference type="InterPro" id="IPR011527">
    <property type="entry name" value="ABC1_TM_dom"/>
</dbReference>
<keyword evidence="15" id="KW-1185">Reference proteome</keyword>
<evidence type="ECO:0000256" key="7">
    <source>
        <dbReference type="ARBA" id="ARBA00022840"/>
    </source>
</evidence>
<dbReference type="GO" id="GO:0005524">
    <property type="term" value="F:ATP binding"/>
    <property type="evidence" value="ECO:0007669"/>
    <property type="project" value="UniProtKB-KW"/>
</dbReference>
<organism evidence="14">
    <name type="scientific">Vecturithrix granuli</name>
    <dbReference type="NCBI Taxonomy" id="1499967"/>
    <lineage>
        <taxon>Bacteria</taxon>
        <taxon>Candidatus Moduliflexota</taxon>
        <taxon>Candidatus Vecturitrichia</taxon>
        <taxon>Candidatus Vecturitrichales</taxon>
        <taxon>Candidatus Vecturitrichaceae</taxon>
        <taxon>Candidatus Vecturithrix</taxon>
    </lineage>
</organism>
<dbReference type="CDD" id="cd18571">
    <property type="entry name" value="ABC_6TM_peptidase_like"/>
    <property type="match status" value="1"/>
</dbReference>
<protein>
    <submittedName>
        <fullName evidence="14">ABC transporter ATP-binding protein</fullName>
    </submittedName>
</protein>
<evidence type="ECO:0000256" key="8">
    <source>
        <dbReference type="ARBA" id="ARBA00022989"/>
    </source>
</evidence>
<dbReference type="STRING" id="1499967.U27_00443"/>
<dbReference type="Pfam" id="PF03412">
    <property type="entry name" value="Peptidase_C39"/>
    <property type="match status" value="1"/>
</dbReference>
<dbReference type="eggNOG" id="COG2274">
    <property type="taxonomic scope" value="Bacteria"/>
</dbReference>
<keyword evidence="5" id="KW-0547">Nucleotide-binding</keyword>
<evidence type="ECO:0000259" key="12">
    <source>
        <dbReference type="PROSITE" id="PS50929"/>
    </source>
</evidence>
<evidence type="ECO:0000313" key="15">
    <source>
        <dbReference type="Proteomes" id="UP000030661"/>
    </source>
</evidence>
<dbReference type="PROSITE" id="PS50990">
    <property type="entry name" value="PEPTIDASE_C39"/>
    <property type="match status" value="1"/>
</dbReference>
<keyword evidence="8 10" id="KW-1133">Transmembrane helix</keyword>
<dbReference type="MEROPS" id="C39.001"/>
<evidence type="ECO:0000256" key="3">
    <source>
        <dbReference type="ARBA" id="ARBA00022475"/>
    </source>
</evidence>
<evidence type="ECO:0000259" key="13">
    <source>
        <dbReference type="PROSITE" id="PS50990"/>
    </source>
</evidence>
<dbReference type="PANTHER" id="PTHR43394">
    <property type="entry name" value="ATP-DEPENDENT PERMEASE MDL1, MITOCHONDRIAL"/>
    <property type="match status" value="1"/>
</dbReference>
<dbReference type="Gene3D" id="3.90.70.10">
    <property type="entry name" value="Cysteine proteinases"/>
    <property type="match status" value="1"/>
</dbReference>
<dbReference type="Gene3D" id="1.20.1560.10">
    <property type="entry name" value="ABC transporter type 1, transmembrane domain"/>
    <property type="match status" value="1"/>
</dbReference>
<keyword evidence="4 10" id="KW-0812">Transmembrane</keyword>
<name>A0A081C7J1_VECG1</name>
<proteinExistence type="predicted"/>
<dbReference type="InterPro" id="IPR003439">
    <property type="entry name" value="ABC_transporter-like_ATP-bd"/>
</dbReference>
<dbReference type="InterPro" id="IPR027417">
    <property type="entry name" value="P-loop_NTPase"/>
</dbReference>
<evidence type="ECO:0000256" key="5">
    <source>
        <dbReference type="ARBA" id="ARBA00022741"/>
    </source>
</evidence>
<dbReference type="CDD" id="cd02418">
    <property type="entry name" value="Peptidase_C39B"/>
    <property type="match status" value="1"/>
</dbReference>
<evidence type="ECO:0000256" key="1">
    <source>
        <dbReference type="ARBA" id="ARBA00004651"/>
    </source>
</evidence>
<dbReference type="PROSITE" id="PS00211">
    <property type="entry name" value="ABC_TRANSPORTER_1"/>
    <property type="match status" value="1"/>
</dbReference>
<keyword evidence="6" id="KW-0378">Hydrolase</keyword>
<feature type="domain" description="ABC transporter" evidence="11">
    <location>
        <begin position="487"/>
        <end position="723"/>
    </location>
</feature>
<evidence type="ECO:0000259" key="11">
    <source>
        <dbReference type="PROSITE" id="PS50893"/>
    </source>
</evidence>
<dbReference type="InterPro" id="IPR036640">
    <property type="entry name" value="ABC1_TM_sf"/>
</dbReference>
<feature type="domain" description="Peptidase C39" evidence="13">
    <location>
        <begin position="9"/>
        <end position="129"/>
    </location>
</feature>
<dbReference type="InterPro" id="IPR039421">
    <property type="entry name" value="Type_1_exporter"/>
</dbReference>
<accession>A0A081C7J1</accession>
<dbReference type="GO" id="GO:0016887">
    <property type="term" value="F:ATP hydrolysis activity"/>
    <property type="evidence" value="ECO:0007669"/>
    <property type="project" value="InterPro"/>
</dbReference>
<feature type="transmembrane region" description="Helical" evidence="10">
    <location>
        <begin position="170"/>
        <end position="191"/>
    </location>
</feature>
<dbReference type="GO" id="GO:0005886">
    <property type="term" value="C:plasma membrane"/>
    <property type="evidence" value="ECO:0007669"/>
    <property type="project" value="UniProtKB-SubCell"/>
</dbReference>
<gene>
    <name evidence="14" type="ORF">U27_00443</name>
</gene>
<dbReference type="Gene3D" id="3.40.50.300">
    <property type="entry name" value="P-loop containing nucleotide triphosphate hydrolases"/>
    <property type="match status" value="1"/>
</dbReference>
<reference evidence="14" key="1">
    <citation type="journal article" date="2015" name="PeerJ">
        <title>First genomic representation of candidate bacterial phylum KSB3 points to enhanced environmental sensing as a trigger of wastewater bulking.</title>
        <authorList>
            <person name="Sekiguchi Y."/>
            <person name="Ohashi A."/>
            <person name="Parks D.H."/>
            <person name="Yamauchi T."/>
            <person name="Tyson G.W."/>
            <person name="Hugenholtz P."/>
        </authorList>
    </citation>
    <scope>NUCLEOTIDE SEQUENCE [LARGE SCALE GENOMIC DNA]</scope>
</reference>
<evidence type="ECO:0000256" key="9">
    <source>
        <dbReference type="ARBA" id="ARBA00023136"/>
    </source>
</evidence>
<dbReference type="SMART" id="SM00382">
    <property type="entry name" value="AAA"/>
    <property type="match status" value="1"/>
</dbReference>
<dbReference type="SUPFAM" id="SSF52540">
    <property type="entry name" value="P-loop containing nucleoside triphosphate hydrolases"/>
    <property type="match status" value="1"/>
</dbReference>
<dbReference type="GO" id="GO:0015421">
    <property type="term" value="F:ABC-type oligopeptide transporter activity"/>
    <property type="evidence" value="ECO:0007669"/>
    <property type="project" value="TreeGrafter"/>
</dbReference>
<keyword evidence="7 14" id="KW-0067">ATP-binding</keyword>
<sequence length="729" mass="82714">MSSFPVYKQLDTMDCGPTCLRMIAKHYGKSYSLQTLRERSFISRLGVSLLGISGAAESIGMRTLGARLTFEQLAKEVPLPCIVHWKQDHFVIIYKIKKNHVYVVDPGHGLITYSRQEFLPHWLSTKREGEDRGVALLLEPTPNFYTRDDEQLDKSGLTFLLSYLRPYSRYIVQLFLGMVLGSLLQLIFPFLTQSLVDFGINHHNLDFISLVLVAQLVLSLSRMSVNFIRGWILLHLSTRINIALISDFLIKLMRLPVGFFDIKQIGDLKQRIEDHHRIETFLTSSSLNILFSLVNLLVFGLVLTFYNLRILGIFATGSALYMTWISLFLKKRRDLDFKRFNQLSENQSTIIQLITGMQEIKLNNCETRKRWEWENIQARLFNVSVKGLSLRQYQSVGAFSIHESQNILITFLAAKAVMDGSMTLGMMLAVQYILGQLNGPIEQMIEFLHTAQDAKISLERLGEIHQQQDEESPQQSKISMLPARKDLVVSDLAFHYAGPHSERVLDEIDVCIPAGKVTAIVGTSGSGKTTLLKLLLGFYPPTQGKICIGDTNLKHVSERFWRSQCGVVMQDGFIFSDTIANNIAVSDEVVNTEKLLYAARVANIQEFIESLPLSYNTKIGNEGHGLSQGQKQRILIARAVYKDPEYLFFDEATNALDANNEQVIMRNLEHFFKGRTVVVVAHRLSTVKHADRIVVLEKGRLIETGSHQDLARLQGAYYHLVKNQLELGK</sequence>
<dbReference type="FunFam" id="3.40.50.300:FF:000299">
    <property type="entry name" value="ABC transporter ATP-binding protein/permease"/>
    <property type="match status" value="1"/>
</dbReference>
<comment type="subcellular location">
    <subcellularLocation>
        <location evidence="1">Cell membrane</location>
        <topology evidence="1">Multi-pass membrane protein</topology>
    </subcellularLocation>
</comment>
<keyword evidence="3" id="KW-1003">Cell membrane</keyword>
<feature type="domain" description="ABC transmembrane type-1" evidence="12">
    <location>
        <begin position="174"/>
        <end position="453"/>
    </location>
</feature>
<dbReference type="Pfam" id="PF00664">
    <property type="entry name" value="ABC_membrane"/>
    <property type="match status" value="1"/>
</dbReference>
<evidence type="ECO:0000313" key="14">
    <source>
        <dbReference type="EMBL" id="GAK60546.1"/>
    </source>
</evidence>
<dbReference type="GO" id="GO:0006508">
    <property type="term" value="P:proteolysis"/>
    <property type="evidence" value="ECO:0007669"/>
    <property type="project" value="InterPro"/>
</dbReference>
<evidence type="ECO:0000256" key="2">
    <source>
        <dbReference type="ARBA" id="ARBA00022448"/>
    </source>
</evidence>
<dbReference type="EMBL" id="DF820473">
    <property type="protein sequence ID" value="GAK60546.1"/>
    <property type="molecule type" value="Genomic_DNA"/>
</dbReference>
<dbReference type="HOGENOM" id="CLU_000604_95_3_0"/>